<dbReference type="InterPro" id="IPR029044">
    <property type="entry name" value="Nucleotide-diphossugar_trans"/>
</dbReference>
<dbReference type="GO" id="GO:0016757">
    <property type="term" value="F:glycosyltransferase activity"/>
    <property type="evidence" value="ECO:0007669"/>
    <property type="project" value="UniProtKB-KW"/>
</dbReference>
<evidence type="ECO:0000256" key="3">
    <source>
        <dbReference type="ARBA" id="ARBA00022679"/>
    </source>
</evidence>
<comment type="similarity">
    <text evidence="1">Belongs to the glycosyltransferase 2 family.</text>
</comment>
<feature type="transmembrane region" description="Helical" evidence="4">
    <location>
        <begin position="324"/>
        <end position="348"/>
    </location>
</feature>
<keyword evidence="4" id="KW-0472">Membrane</keyword>
<evidence type="ECO:0000313" key="7">
    <source>
        <dbReference type="Proteomes" id="UP000619457"/>
    </source>
</evidence>
<name>A0A918PZD8_9BACT</name>
<keyword evidence="4" id="KW-1133">Transmembrane helix</keyword>
<feature type="domain" description="Glycosyltransferase 2-like" evidence="5">
    <location>
        <begin position="27"/>
        <end position="194"/>
    </location>
</feature>
<dbReference type="InterPro" id="IPR001173">
    <property type="entry name" value="Glyco_trans_2-like"/>
</dbReference>
<reference evidence="6" key="1">
    <citation type="journal article" date="2014" name="Int. J. Syst. Evol. Microbiol.">
        <title>Complete genome sequence of Corynebacterium casei LMG S-19264T (=DSM 44701T), isolated from a smear-ripened cheese.</title>
        <authorList>
            <consortium name="US DOE Joint Genome Institute (JGI-PGF)"/>
            <person name="Walter F."/>
            <person name="Albersmeier A."/>
            <person name="Kalinowski J."/>
            <person name="Ruckert C."/>
        </authorList>
    </citation>
    <scope>NUCLEOTIDE SEQUENCE</scope>
    <source>
        <strain evidence="6">KCTC 12368</strain>
    </source>
</reference>
<keyword evidence="2" id="KW-0328">Glycosyltransferase</keyword>
<evidence type="ECO:0000313" key="6">
    <source>
        <dbReference type="EMBL" id="GGZ28574.1"/>
    </source>
</evidence>
<feature type="transmembrane region" description="Helical" evidence="4">
    <location>
        <begin position="267"/>
        <end position="286"/>
    </location>
</feature>
<reference evidence="6" key="2">
    <citation type="submission" date="2020-09" db="EMBL/GenBank/DDBJ databases">
        <authorList>
            <person name="Sun Q."/>
            <person name="Kim S."/>
        </authorList>
    </citation>
    <scope>NUCLEOTIDE SEQUENCE</scope>
    <source>
        <strain evidence="6">KCTC 12368</strain>
    </source>
</reference>
<dbReference type="SUPFAM" id="SSF53448">
    <property type="entry name" value="Nucleotide-diphospho-sugar transferases"/>
    <property type="match status" value="1"/>
</dbReference>
<gene>
    <name evidence="6" type="ORF">GCM10007049_21940</name>
</gene>
<dbReference type="AlphaFoldDB" id="A0A918PZD8"/>
<dbReference type="Gene3D" id="3.90.550.10">
    <property type="entry name" value="Spore Coat Polysaccharide Biosynthesis Protein SpsA, Chain A"/>
    <property type="match status" value="1"/>
</dbReference>
<evidence type="ECO:0000259" key="5">
    <source>
        <dbReference type="Pfam" id="PF00535"/>
    </source>
</evidence>
<dbReference type="PANTHER" id="PTHR43630:SF1">
    <property type="entry name" value="POLY-BETA-1,6-N-ACETYL-D-GLUCOSAMINE SYNTHASE"/>
    <property type="match status" value="1"/>
</dbReference>
<proteinExistence type="inferred from homology"/>
<organism evidence="6 7">
    <name type="scientific">Echinicola pacifica</name>
    <dbReference type="NCBI Taxonomy" id="346377"/>
    <lineage>
        <taxon>Bacteria</taxon>
        <taxon>Pseudomonadati</taxon>
        <taxon>Bacteroidota</taxon>
        <taxon>Cytophagia</taxon>
        <taxon>Cytophagales</taxon>
        <taxon>Cyclobacteriaceae</taxon>
        <taxon>Echinicola</taxon>
    </lineage>
</organism>
<keyword evidence="3 6" id="KW-0808">Transferase</keyword>
<dbReference type="EMBL" id="BMWX01000003">
    <property type="protein sequence ID" value="GGZ28574.1"/>
    <property type="molecule type" value="Genomic_DNA"/>
</dbReference>
<dbReference type="Proteomes" id="UP000619457">
    <property type="component" value="Unassembled WGS sequence"/>
</dbReference>
<comment type="caution">
    <text evidence="6">The sequence shown here is derived from an EMBL/GenBank/DDBJ whole genome shotgun (WGS) entry which is preliminary data.</text>
</comment>
<sequence>MLVVFGKLSYFRQNNTDQPDQQLEGVSIIIAARNEARNLEVLIPLLAQQNYEAFEILVINDRSFDGTREVLAQLMIQYPQLRTVTIDYTPAHVTPKKYALTLGIKVAKYDVLVLTDADCLPATQDWVKLLTRPIRMQGKVFALGYGAYHKEKGFINALIRYETWFTAIQYFSFALWKAPFMGIGRNLAYRRQYFMDQKAFKGLWHILGGDDDLYVNRHASRKNTAVVIDPRSITYSTPKKKFNDYFLQKQRHYQAGRHYKAGAKIKIGIYALSHLFFWATALVLICNIKAWELILLITVIILARAVLQWSTFNQAVEKLEGKQKVMWTMFFDLMYLSYFWVIGAKGYLSKTVRWK</sequence>
<keyword evidence="7" id="KW-1185">Reference proteome</keyword>
<feature type="transmembrane region" description="Helical" evidence="4">
    <location>
        <begin position="293"/>
        <end position="312"/>
    </location>
</feature>
<accession>A0A918PZD8</accession>
<protein>
    <submittedName>
        <fullName evidence="6">Glycosyl transferase family 2</fullName>
    </submittedName>
</protein>
<keyword evidence="4" id="KW-0812">Transmembrane</keyword>
<evidence type="ECO:0000256" key="2">
    <source>
        <dbReference type="ARBA" id="ARBA00022676"/>
    </source>
</evidence>
<evidence type="ECO:0000256" key="4">
    <source>
        <dbReference type="SAM" id="Phobius"/>
    </source>
</evidence>
<evidence type="ECO:0000256" key="1">
    <source>
        <dbReference type="ARBA" id="ARBA00006739"/>
    </source>
</evidence>
<dbReference type="PANTHER" id="PTHR43630">
    <property type="entry name" value="POLY-BETA-1,6-N-ACETYL-D-GLUCOSAMINE SYNTHASE"/>
    <property type="match status" value="1"/>
</dbReference>
<dbReference type="Pfam" id="PF00535">
    <property type="entry name" value="Glycos_transf_2"/>
    <property type="match status" value="1"/>
</dbReference>